<feature type="region of interest" description="Disordered" evidence="2">
    <location>
        <begin position="2024"/>
        <end position="2059"/>
    </location>
</feature>
<name>A0AAV5GJ00_9BASI</name>
<feature type="region of interest" description="Disordered" evidence="2">
    <location>
        <begin position="921"/>
        <end position="992"/>
    </location>
</feature>
<feature type="compositionally biased region" description="Low complexity" evidence="2">
    <location>
        <begin position="1014"/>
        <end position="1027"/>
    </location>
</feature>
<feature type="compositionally biased region" description="Low complexity" evidence="2">
    <location>
        <begin position="157"/>
        <end position="167"/>
    </location>
</feature>
<evidence type="ECO:0000256" key="1">
    <source>
        <dbReference type="SAM" id="Coils"/>
    </source>
</evidence>
<feature type="compositionally biased region" description="Polar residues" evidence="2">
    <location>
        <begin position="395"/>
        <end position="405"/>
    </location>
</feature>
<protein>
    <recommendedName>
        <fullName evidence="5">Proteophosphoglycan ppg4</fullName>
    </recommendedName>
</protein>
<keyword evidence="4" id="KW-1185">Reference proteome</keyword>
<feature type="region of interest" description="Disordered" evidence="2">
    <location>
        <begin position="1014"/>
        <end position="1048"/>
    </location>
</feature>
<evidence type="ECO:0000256" key="2">
    <source>
        <dbReference type="SAM" id="MobiDB-lite"/>
    </source>
</evidence>
<feature type="compositionally biased region" description="Low complexity" evidence="2">
    <location>
        <begin position="2157"/>
        <end position="2168"/>
    </location>
</feature>
<accession>A0AAV5GJ00</accession>
<feature type="region of interest" description="Disordered" evidence="2">
    <location>
        <begin position="1"/>
        <end position="407"/>
    </location>
</feature>
<feature type="compositionally biased region" description="Polar residues" evidence="2">
    <location>
        <begin position="944"/>
        <end position="954"/>
    </location>
</feature>
<feature type="region of interest" description="Disordered" evidence="2">
    <location>
        <begin position="421"/>
        <end position="905"/>
    </location>
</feature>
<feature type="compositionally biased region" description="Polar residues" evidence="2">
    <location>
        <begin position="2027"/>
        <end position="2049"/>
    </location>
</feature>
<sequence length="2234" mass="236112">MPPDPPAGIPGPLQLGHKAPPTHAARILPPNRSVSAPYSPHDPLSPEFGGVRRSSFSSTPDSSPALNGRARDGKGHSRSKSSTLPSIRSLKNRFQGLGFGSGFGAFGSRKGPKVVKGEEAQRLTSGGVRVSGPVPGGPGLKGFSGPGGSAGGGITRSASLPASLAAAHMPRTREEPPSLPQLVFTGDNGDEGTKRSVDQALAAYDNRRSMSPYSPVSITGDQTPGGRPSSRVRYRQSASPRPGSPAYGRPIVIPPRGPSSPLPSPFLHITQPPFGSPADMPLSAPLGTISPAPSQRHRLSRISQDFARRAEDPPLSQLRKQAAVERDSVTRSLSRQGHRNSRILPGATLPGELSSLALGRSKSAGASDDESKRGRHWSHQLAPPLPNGGMGGVSARSSWQVNGAASSEVVRRLPGILQRRHSVSPVVTPKLDGAEHDTKPNDSPEVTPRAREEHRGRSLSALLGEGRTGLGLDEQPAVPQVAKDERRPSKPFPPEFEEIPMGQVVVHQPSFEAQERPPFHPVRESYNPPPQTKGFPDTPPASARRTSSNPFVPPLVPPTADRTSTSSEYSVATGYSTGAAPAPPAAAPPPPAAHYFPSPAAAGIPHGQRPPSLSNPFAPETAVMRKQKSSPGTFGSTPPNRISSLPPPVPLLTPEPSEGARRPSDETSDEDRRGGRTQSWRHSERAKSEHYASQISRVLDARERGEVVDIDAVVAESKRELGEDERGEAVLRTPDGRSFSQVIDDRNQGKPLDSPLAELIEELRSRQRARDDDNEDEGDSRLEDSPVVGRHAARERSLREVSFNSSPGGEYPFPLASYLDNNSPGHSPSTGGGRSSLRPHSRPSYPPPTLSLPAPPPFARSSSSPAAPSFFSSESNQSPVPIPSFSLNSPPPPLEGERSLTLDQMEQEIARMEAELALAGRPQSFYEASPPTPAHDLSGADDSVTLSTPFKTLDTSTSTIEPPSPSVRSPSPLGVISPAANPPTDLVTPRTARKWSILEIEKAYERMKRLLGSSAASGGSTVSAAPGQRGYAPSEAEESGAEDSASLAGVDVETALDKALEQARGFTGLAVNDDDALEVLETVKDDTLTIAPPADLNDQPSSPRRPSADSFDSAKFASKPLPTLPPPTPSPNSEKALEEVEPPRLPTPDTQPAAVEEGEQPPAQREEAAASESAPPAAALFGTVESVEPPEHLETPEEPPDALETPEAPTFLAAPAESLVGESPAAAPATDEAVVSPPAMAGVPTTRAPASGATEEFGSPDINRPTESEIGQAAPSRDVAQDHGDEEAAVQSETATSGAEPESVSLNDAAANASIAAPLDRSADLEEVDSVQTTTRPSCLSNLPVHEEADNDKPAVPTETEALTVDDGEGLTPPSIAFEAGDEQPHRAGEIAEPSVPSRDAVTSVNEAETALEGTPQPASSAGAADEQAVDPAPVEEASASPIAVPVPSSDASSPVDQADASQSSDTRLDSSTGPRKLSVDEALANSLDAERGGNDSYLSQPFASSSGRKRKDSDAASSSGGMRRLVLPSANRLRNKSARDSMLSLASHDDVLSEDSGVEVFTTAEPDHGTFSSPPTSPQRKIIPVGFASAANGHRSPSRLASSVSLRSGVGRELQRRSIHSEAPQAADEQDGRQQPPQVPIGDTPPRVRKMSNFRPIPLNEPISPRDPRRRSIVRTTSSDASTWYPQTPDRSSRNIRSDEQRHSILWGPRSEEGHGPAADEDEERTTSVTADRSLNIANVRNMDKLEVFFKYTAARADMEKAQLERDALLDALRETRATLGDVRRQRDALDSELSREKQFNRQVKEHLGGDPERHAERLDALLEGRTVWERRAQEALEELGRAQHELEALRGAMVDFREREELLERENVTISARLAAAEMALDELAQGSPAPSNGSRVSSHARSNGFTASTTSAAPSSYRTASVNSYHDDPFPSGSPTVTMSRSGSGSTTRAAAFETDEVAALPDFDIPDRRAAGPKDSLGSTASSSSFGPSSGFGLSFADVAGSPIMGQTIGFVEHGLDEGAKSSFGSSVVTNPSPLKARSSPSGLTVPTMLMTAADDDEHEAALEYVPSQSGYTTFRLPFSNASSGGARSASSRQSNRHDAASPGSSPALSIRPPPPPLRSSSKLGSNTSRSDYADGDADQGDESEYADQSFDSVSSAGVGAPGASGLARLREADEAFLSDLTAEIPRAKSAQLHHYGRATYGDDEEQEEEEDEEELGRAEARRGRRVSMM</sequence>
<feature type="compositionally biased region" description="Basic and acidic residues" evidence="2">
    <location>
        <begin position="761"/>
        <end position="771"/>
    </location>
</feature>
<feature type="coiled-coil region" evidence="1">
    <location>
        <begin position="1827"/>
        <end position="1868"/>
    </location>
</feature>
<feature type="compositionally biased region" description="Low complexity" evidence="2">
    <location>
        <begin position="593"/>
        <end position="602"/>
    </location>
</feature>
<comment type="caution">
    <text evidence="3">The sequence shown here is derived from an EMBL/GenBank/DDBJ whole genome shotgun (WGS) entry which is preliminary data.</text>
</comment>
<feature type="region of interest" description="Disordered" evidence="2">
    <location>
        <begin position="2080"/>
        <end position="2168"/>
    </location>
</feature>
<organism evidence="3 4">
    <name type="scientific">Rhodotorula paludigena</name>
    <dbReference type="NCBI Taxonomy" id="86838"/>
    <lineage>
        <taxon>Eukaryota</taxon>
        <taxon>Fungi</taxon>
        <taxon>Dikarya</taxon>
        <taxon>Basidiomycota</taxon>
        <taxon>Pucciniomycotina</taxon>
        <taxon>Microbotryomycetes</taxon>
        <taxon>Sporidiobolales</taxon>
        <taxon>Sporidiobolaceae</taxon>
        <taxon>Rhodotorula</taxon>
    </lineage>
</organism>
<feature type="region of interest" description="Disordered" evidence="2">
    <location>
        <begin position="2189"/>
        <end position="2234"/>
    </location>
</feature>
<feature type="compositionally biased region" description="Pro residues" evidence="2">
    <location>
        <begin position="844"/>
        <end position="858"/>
    </location>
</feature>
<feature type="compositionally biased region" description="Polar residues" evidence="2">
    <location>
        <begin position="209"/>
        <end position="222"/>
    </location>
</feature>
<feature type="compositionally biased region" description="Polar residues" evidence="2">
    <location>
        <begin position="1677"/>
        <end position="1691"/>
    </location>
</feature>
<reference evidence="3 4" key="1">
    <citation type="submission" date="2021-12" db="EMBL/GenBank/DDBJ databases">
        <title>High titer production of polyol ester of fatty acids by Rhodotorula paludigena BS15 towards product separation-free biomass refinery.</title>
        <authorList>
            <person name="Mano J."/>
            <person name="Ono H."/>
            <person name="Tanaka T."/>
            <person name="Naito K."/>
            <person name="Sushida H."/>
            <person name="Ike M."/>
            <person name="Tokuyasu K."/>
            <person name="Kitaoka M."/>
        </authorList>
    </citation>
    <scope>NUCLEOTIDE SEQUENCE [LARGE SCALE GENOMIC DNA]</scope>
    <source>
        <strain evidence="3 4">BS15</strain>
    </source>
</reference>
<gene>
    <name evidence="3" type="ORF">Rhopal_002442-T1</name>
</gene>
<evidence type="ECO:0000313" key="4">
    <source>
        <dbReference type="Proteomes" id="UP001342314"/>
    </source>
</evidence>
<feature type="compositionally biased region" description="Pro residues" evidence="2">
    <location>
        <begin position="252"/>
        <end position="264"/>
    </location>
</feature>
<feature type="coiled-coil region" evidence="1">
    <location>
        <begin position="1753"/>
        <end position="1780"/>
    </location>
</feature>
<feature type="compositionally biased region" description="Low complexity" evidence="2">
    <location>
        <begin position="1980"/>
        <end position="1992"/>
    </location>
</feature>
<dbReference type="Proteomes" id="UP001342314">
    <property type="component" value="Unassembled WGS sequence"/>
</dbReference>
<keyword evidence="1" id="KW-0175">Coiled coil</keyword>
<feature type="compositionally biased region" description="Basic and acidic residues" evidence="2">
    <location>
        <begin position="432"/>
        <end position="456"/>
    </location>
</feature>
<feature type="compositionally biased region" description="Pro residues" evidence="2">
    <location>
        <begin position="581"/>
        <end position="592"/>
    </location>
</feature>
<feature type="compositionally biased region" description="Basic and acidic residues" evidence="2">
    <location>
        <begin position="681"/>
        <end position="690"/>
    </location>
</feature>
<feature type="compositionally biased region" description="Polar residues" evidence="2">
    <location>
        <begin position="819"/>
        <end position="829"/>
    </location>
</feature>
<evidence type="ECO:0008006" key="5">
    <source>
        <dbReference type="Google" id="ProtNLM"/>
    </source>
</evidence>
<evidence type="ECO:0000313" key="3">
    <source>
        <dbReference type="EMBL" id="GJN89456.1"/>
    </source>
</evidence>
<feature type="compositionally biased region" description="Gly residues" evidence="2">
    <location>
        <begin position="137"/>
        <end position="154"/>
    </location>
</feature>
<feature type="compositionally biased region" description="Low complexity" evidence="2">
    <location>
        <begin position="859"/>
        <end position="875"/>
    </location>
</feature>
<feature type="compositionally biased region" description="Low complexity" evidence="2">
    <location>
        <begin position="1909"/>
        <end position="1924"/>
    </location>
</feature>
<feature type="compositionally biased region" description="Low complexity" evidence="2">
    <location>
        <begin position="2084"/>
        <end position="2098"/>
    </location>
</feature>
<feature type="compositionally biased region" description="Low complexity" evidence="2">
    <location>
        <begin position="1943"/>
        <end position="1955"/>
    </location>
</feature>
<feature type="compositionally biased region" description="Basic and acidic residues" evidence="2">
    <location>
        <begin position="1692"/>
        <end position="1704"/>
    </location>
</feature>
<feature type="compositionally biased region" description="Polar residues" evidence="2">
    <location>
        <begin position="1330"/>
        <end position="1341"/>
    </location>
</feature>
<feature type="compositionally biased region" description="Basic and acidic residues" evidence="2">
    <location>
        <begin position="658"/>
        <end position="674"/>
    </location>
</feature>
<feature type="compositionally biased region" description="Low complexity" evidence="2">
    <location>
        <begin position="54"/>
        <end position="63"/>
    </location>
</feature>
<feature type="compositionally biased region" description="Low complexity" evidence="2">
    <location>
        <begin position="1438"/>
        <end position="1466"/>
    </location>
</feature>
<feature type="compositionally biased region" description="Polar residues" evidence="2">
    <location>
        <begin position="561"/>
        <end position="576"/>
    </location>
</feature>
<feature type="compositionally biased region" description="Acidic residues" evidence="2">
    <location>
        <begin position="2138"/>
        <end position="2150"/>
    </location>
</feature>
<feature type="region of interest" description="Disordered" evidence="2">
    <location>
        <begin position="1887"/>
        <end position="1992"/>
    </location>
</feature>
<feature type="region of interest" description="Disordered" evidence="2">
    <location>
        <begin position="1084"/>
        <end position="1731"/>
    </location>
</feature>
<dbReference type="EMBL" id="BQKY01000005">
    <property type="protein sequence ID" value="GJN89456.1"/>
    <property type="molecule type" value="Genomic_DNA"/>
</dbReference>
<feature type="compositionally biased region" description="Low complexity" evidence="2">
    <location>
        <begin position="955"/>
        <end position="972"/>
    </location>
</feature>
<feature type="compositionally biased region" description="Low complexity" evidence="2">
    <location>
        <begin position="1170"/>
        <end position="1179"/>
    </location>
</feature>
<feature type="compositionally biased region" description="Basic and acidic residues" evidence="2">
    <location>
        <begin position="513"/>
        <end position="523"/>
    </location>
</feature>
<feature type="compositionally biased region" description="Acidic residues" evidence="2">
    <location>
        <begin position="2206"/>
        <end position="2219"/>
    </location>
</feature>
<feature type="compositionally biased region" description="Polar residues" evidence="2">
    <location>
        <begin position="1891"/>
        <end position="1908"/>
    </location>
</feature>
<feature type="compositionally biased region" description="Polar residues" evidence="2">
    <location>
        <begin position="629"/>
        <end position="642"/>
    </location>
</feature>
<proteinExistence type="predicted"/>
<feature type="compositionally biased region" description="Polar residues" evidence="2">
    <location>
        <begin position="1497"/>
        <end position="1507"/>
    </location>
</feature>
<feature type="compositionally biased region" description="Low complexity" evidence="2">
    <location>
        <begin position="1108"/>
        <end position="1121"/>
    </location>
</feature>